<dbReference type="InterPro" id="IPR036844">
    <property type="entry name" value="Hint_dom_sf"/>
</dbReference>
<keyword evidence="3" id="KW-1185">Reference proteome</keyword>
<reference evidence="2 3" key="1">
    <citation type="submission" date="2021-06" db="EMBL/GenBank/DDBJ databases">
        <title>Rhodobacteraceae bacterium strain HSP-20.</title>
        <authorList>
            <person name="Chen W.-M."/>
        </authorList>
    </citation>
    <scope>NUCLEOTIDE SEQUENCE [LARGE SCALE GENOMIC DNA]</scope>
    <source>
        <strain evidence="2 3">HSP-20</strain>
    </source>
</reference>
<evidence type="ECO:0000313" key="3">
    <source>
        <dbReference type="Proteomes" id="UP000731907"/>
    </source>
</evidence>
<dbReference type="Proteomes" id="UP000731907">
    <property type="component" value="Unassembled WGS sequence"/>
</dbReference>
<dbReference type="SUPFAM" id="SSF51294">
    <property type="entry name" value="Hedgehog/intein (Hint) domain"/>
    <property type="match status" value="1"/>
</dbReference>
<gene>
    <name evidence="2" type="ORF">GU927_005990</name>
</gene>
<proteinExistence type="predicted"/>
<feature type="domain" description="Hedgehog/Intein (Hint)" evidence="1">
    <location>
        <begin position="435"/>
        <end position="580"/>
    </location>
</feature>
<organism evidence="2 3">
    <name type="scientific">Paragemmobacter amnigenus</name>
    <dbReference type="NCBI Taxonomy" id="2852097"/>
    <lineage>
        <taxon>Bacteria</taxon>
        <taxon>Pseudomonadati</taxon>
        <taxon>Pseudomonadota</taxon>
        <taxon>Alphaproteobacteria</taxon>
        <taxon>Rhodobacterales</taxon>
        <taxon>Paracoccaceae</taxon>
        <taxon>Paragemmobacter</taxon>
    </lineage>
</organism>
<evidence type="ECO:0000313" key="2">
    <source>
        <dbReference type="EMBL" id="MBU9697396.1"/>
    </source>
</evidence>
<accession>A0ABS6J2C7</accession>
<sequence>MTVSTDLQPVVVDNVTDASQVETSGTRAVELVTMPDGRMFLITSEIGTSSAGIAVYEIDADPLSPTYGQVINPAGTGQTAPLANGAGDLGGKISQLSAGSAGAGYQQVQDIVAVATAGGTTFVYTADAAGDSIGIAQLSAGGVLTKTGALTSSTTLDFVADVSTLRIGTTTYLLARSSGASDSLISYRVDDATGALTQVSRIVDGNGTAENYLADGDGASFGFLEAYSTSTGQHFVAVSGESGLSLFLAGPDGTLVFQNARGDDQNGATETDPQGNRLTRDLLSPSGSQTGLWDVDAATWGEIDGRTYLFVGGTDDDVTIFRVDPDARGDGTFDLTLVGQADNIWSDISALRFVDGAGGPYLAIGGEQGGLKFVEIAVNPATGVVSLLTASQLVVPDAGEPGAELADSEDIALSGGVIASASDNDGGVALLKFVVCFCEGTRILTRGGYRPVESLAAGDLVLTQDHGWQVLRWIGYRDEVFGPDAEETKRPVLIPGDLFGAGLPAGDLRLSRQHRIALRADRFRHDTGSVEVLVPAKDFCGLGGIELDRSLPRTRYFHLLFDRHEIVWANGIPCESFLFGENADQFLTHAQVRWIERALPALASGRQQMARPELRGARAVAQLRAMLKPDGFSFGIQFPRMLRRALLAARDGEGGAQRAA</sequence>
<protein>
    <submittedName>
        <fullName evidence="2">Hint domain-containing protein</fullName>
    </submittedName>
</protein>
<dbReference type="RefSeq" id="WP_161761429.1">
    <property type="nucleotide sequence ID" value="NZ_JAAATX020000003.1"/>
</dbReference>
<evidence type="ECO:0000259" key="1">
    <source>
        <dbReference type="Pfam" id="PF13403"/>
    </source>
</evidence>
<dbReference type="InterPro" id="IPR028992">
    <property type="entry name" value="Hedgehog/Intein_dom"/>
</dbReference>
<name>A0ABS6J2C7_9RHOB</name>
<comment type="caution">
    <text evidence="2">The sequence shown here is derived from an EMBL/GenBank/DDBJ whole genome shotgun (WGS) entry which is preliminary data.</text>
</comment>
<dbReference type="Pfam" id="PF13403">
    <property type="entry name" value="Hint_2"/>
    <property type="match status" value="1"/>
</dbReference>
<dbReference type="EMBL" id="JAAATX020000003">
    <property type="protein sequence ID" value="MBU9697396.1"/>
    <property type="molecule type" value="Genomic_DNA"/>
</dbReference>